<evidence type="ECO:0000256" key="1">
    <source>
        <dbReference type="ARBA" id="ARBA00005254"/>
    </source>
</evidence>
<keyword evidence="2" id="KW-0443">Lipid metabolism</keyword>
<organism evidence="4 5">
    <name type="scientific">Novosphingobium malaysiense</name>
    <dbReference type="NCBI Taxonomy" id="1348853"/>
    <lineage>
        <taxon>Bacteria</taxon>
        <taxon>Pseudomonadati</taxon>
        <taxon>Pseudomonadota</taxon>
        <taxon>Alphaproteobacteria</taxon>
        <taxon>Sphingomonadales</taxon>
        <taxon>Sphingomonadaceae</taxon>
        <taxon>Novosphingobium</taxon>
    </lineage>
</organism>
<dbReference type="InterPro" id="IPR029045">
    <property type="entry name" value="ClpP/crotonase-like_dom_sf"/>
</dbReference>
<evidence type="ECO:0000256" key="3">
    <source>
        <dbReference type="ARBA" id="ARBA00023239"/>
    </source>
</evidence>
<evidence type="ECO:0000256" key="2">
    <source>
        <dbReference type="ARBA" id="ARBA00023098"/>
    </source>
</evidence>
<dbReference type="STRING" id="1348853.LK12_15865"/>
<dbReference type="Gene3D" id="3.90.226.10">
    <property type="entry name" value="2-enoyl-CoA Hydratase, Chain A, domain 1"/>
    <property type="match status" value="1"/>
</dbReference>
<dbReference type="GO" id="GO:0016829">
    <property type="term" value="F:lyase activity"/>
    <property type="evidence" value="ECO:0007669"/>
    <property type="project" value="UniProtKB-KW"/>
</dbReference>
<keyword evidence="3" id="KW-0456">Lyase</keyword>
<evidence type="ECO:0000313" key="5">
    <source>
        <dbReference type="Proteomes" id="UP000031057"/>
    </source>
</evidence>
<name>A0A0B1ZLM0_9SPHN</name>
<dbReference type="RefSeq" id="WP_039286224.1">
    <property type="nucleotide sequence ID" value="NZ_JTDI01000005.1"/>
</dbReference>
<dbReference type="SUPFAM" id="SSF52096">
    <property type="entry name" value="ClpP/crotonase"/>
    <property type="match status" value="1"/>
</dbReference>
<dbReference type="GO" id="GO:0006635">
    <property type="term" value="P:fatty acid beta-oxidation"/>
    <property type="evidence" value="ECO:0007669"/>
    <property type="project" value="TreeGrafter"/>
</dbReference>
<protein>
    <submittedName>
        <fullName evidence="4">Enoyl-CoA hydratase</fullName>
    </submittedName>
</protein>
<sequence length="264" mass="27733">MTESAPEQPVVLFELLTPNMALVTLNRPDKRNAVNGEVASTLDAIIKKTEDDPEIRVVILTSCDDRVFCAGADLAAVASGKGAAISTPLGGFAGIAYAVRRKPWIVAVEGMAVAGGFEIVLACDMIVASRNARFGLPEVKRGLMAGAGGVHRLPNRVPMALATEMIATGDPIDAQRAYDAGLINSLAEPGQALAEARALADRIVGNAPVAVQYSLAAAKAGAAMPDGAARASADEWMGLLRKTEDFREGPRAFVEKREPVWKGR</sequence>
<dbReference type="InterPro" id="IPR014748">
    <property type="entry name" value="Enoyl-CoA_hydra_C"/>
</dbReference>
<dbReference type="OrthoDB" id="7225138at2"/>
<reference evidence="4 5" key="1">
    <citation type="submission" date="2014-10" db="EMBL/GenBank/DDBJ databases">
        <title>Genome sequence of Novosphingobium malaysiense MUSC 273(T).</title>
        <authorList>
            <person name="Lee L.-H."/>
        </authorList>
    </citation>
    <scope>NUCLEOTIDE SEQUENCE [LARGE SCALE GENOMIC DNA]</scope>
    <source>
        <strain evidence="4 5">MUSC 273</strain>
    </source>
</reference>
<dbReference type="Gene3D" id="1.10.12.10">
    <property type="entry name" value="Lyase 2-enoyl-coa Hydratase, Chain A, domain 2"/>
    <property type="match status" value="1"/>
</dbReference>
<dbReference type="Proteomes" id="UP000031057">
    <property type="component" value="Unassembled WGS sequence"/>
</dbReference>
<keyword evidence="5" id="KW-1185">Reference proteome</keyword>
<dbReference type="AlphaFoldDB" id="A0A0B1ZLM0"/>
<comment type="similarity">
    <text evidence="1">Belongs to the enoyl-CoA hydratase/isomerase family.</text>
</comment>
<proteinExistence type="inferred from homology"/>
<dbReference type="CDD" id="cd06558">
    <property type="entry name" value="crotonase-like"/>
    <property type="match status" value="1"/>
</dbReference>
<dbReference type="PANTHER" id="PTHR11941">
    <property type="entry name" value="ENOYL-COA HYDRATASE-RELATED"/>
    <property type="match status" value="1"/>
</dbReference>
<comment type="caution">
    <text evidence="4">The sequence shown here is derived from an EMBL/GenBank/DDBJ whole genome shotgun (WGS) entry which is preliminary data.</text>
</comment>
<dbReference type="Pfam" id="PF00378">
    <property type="entry name" value="ECH_1"/>
    <property type="match status" value="1"/>
</dbReference>
<dbReference type="EMBL" id="JTDI01000005">
    <property type="protein sequence ID" value="KHK90155.1"/>
    <property type="molecule type" value="Genomic_DNA"/>
</dbReference>
<gene>
    <name evidence="4" type="ORF">LK12_15865</name>
</gene>
<dbReference type="InterPro" id="IPR001753">
    <property type="entry name" value="Enoyl-CoA_hydra/iso"/>
</dbReference>
<accession>A0A0B1ZLM0</accession>
<evidence type="ECO:0000313" key="4">
    <source>
        <dbReference type="EMBL" id="KHK90155.1"/>
    </source>
</evidence>
<dbReference type="PANTHER" id="PTHR11941:SF169">
    <property type="entry name" value="(7AS)-7A-METHYL-1,5-DIOXO-2,3,5,6,7,7A-HEXAHYDRO-1H-INDENE-CARBOXYL-COA HYDROLASE"/>
    <property type="match status" value="1"/>
</dbReference>